<name>A0A2G9ZLB7_9BACT</name>
<evidence type="ECO:0000313" key="5">
    <source>
        <dbReference type="Proteomes" id="UP000230729"/>
    </source>
</evidence>
<evidence type="ECO:0000256" key="2">
    <source>
        <dbReference type="SAM" id="Phobius"/>
    </source>
</evidence>
<accession>A0A2G9ZLB7</accession>
<dbReference type="Proteomes" id="UP000230729">
    <property type="component" value="Unassembled WGS sequence"/>
</dbReference>
<keyword evidence="2" id="KW-0472">Membrane</keyword>
<dbReference type="InterPro" id="IPR036415">
    <property type="entry name" value="Lamin_tail_dom_sf"/>
</dbReference>
<dbReference type="AlphaFoldDB" id="A0A2G9ZLB7"/>
<dbReference type="EMBL" id="PCSD01000041">
    <property type="protein sequence ID" value="PIP33891.1"/>
    <property type="molecule type" value="Genomic_DNA"/>
</dbReference>
<sequence>MLEINAQKSRSKPARPEPRAIGRLAGCLGRGKTVRTGLRVRENSFFVLDLSGRRPGRNKLYLNDIKNKSAVFSPLSKPGPGASQLAAASLRLKQAQRKSLTVSGLPIRRSARRLIALLLIFMINWFGLSGLGATAAYFNDTESSNNNFFSAGALDFSLPLSADFAPVCVLPGESATRNVILSNQGNPYQYEAAAAGFSGPFCHELLLSADWKGGDPEYLGRLDEFRLGPFLAGDEEQWSFRLTVPADLPPDLDDLICDFNFTFTGSQIRHNLPLGAGFSDREVLANRLAAPVCRATFTRPWSYWQKYPEMYVSSLPQTLGAEQIETIQQVDAVWQASGHSAAAQLKKQLLAMKFNIARFAVGAYYIADKDLTIAELAATADGLLAQDPPPADEVFSEMENVFAYWNADRSLRVCACATGGPEREKILINKVYARPDERHGSDPDNEWVELFNPNEAAVDITGWQIADNQSADTLSSSSPLIIGAKGYALMAVSSTTWEFWNRPLDVLLIEVEDGKLGGGLDNDGDLLILKDYSGRIIDQMNWGEANPAWTNYDQNIWNPGLATTSPGQMLGRVPSGQDTDTAADWQILSAPRVALLYPVGGEVWYVGHTATIRYQADNLNGEQDDSRLSINIYYSRDSGRTWGTVATGTPNTGLYHWPVPLFLESGRYYVPSPTARIRIVAVGPENFLVQDRSESADFCPPIDYDALDAETRILVDQLLRAGIIQPEEVIYGGLPEEENTEPEISAEELRDIPSAEGWSSADNGQNQEIAASVPSTEPDSEDPQMLEASADDEIIVEIINDDSADGGPTIISALPNADDLDAASPSAQISVWPFPDPAIGDEETGVQVILPGAENGLVDAPEVLPGANESGPADDEAAEQQAPDIGPSAEPEPATEPEPVIIPEGPAVSE</sequence>
<evidence type="ECO:0000313" key="4">
    <source>
        <dbReference type="EMBL" id="PIP33891.1"/>
    </source>
</evidence>
<dbReference type="PROSITE" id="PS51841">
    <property type="entry name" value="LTD"/>
    <property type="match status" value="1"/>
</dbReference>
<dbReference type="SUPFAM" id="SSF110296">
    <property type="entry name" value="Oligoxyloglucan reducing end-specific cellobiohydrolase"/>
    <property type="match status" value="1"/>
</dbReference>
<reference evidence="4 5" key="1">
    <citation type="submission" date="2017-09" db="EMBL/GenBank/DDBJ databases">
        <title>Depth-based differentiation of microbial function through sediment-hosted aquifers and enrichment of novel symbionts in the deep terrestrial subsurface.</title>
        <authorList>
            <person name="Probst A.J."/>
            <person name="Ladd B."/>
            <person name="Jarett J.K."/>
            <person name="Geller-Mcgrath D.E."/>
            <person name="Sieber C.M."/>
            <person name="Emerson J.B."/>
            <person name="Anantharaman K."/>
            <person name="Thomas B.C."/>
            <person name="Malmstrom R."/>
            <person name="Stieglmeier M."/>
            <person name="Klingl A."/>
            <person name="Woyke T."/>
            <person name="Ryan C.M."/>
            <person name="Banfield J.F."/>
        </authorList>
    </citation>
    <scope>NUCLEOTIDE SEQUENCE [LARGE SCALE GENOMIC DNA]</scope>
    <source>
        <strain evidence="4">CG23_combo_of_CG06-09_8_20_14_all_49_15</strain>
    </source>
</reference>
<evidence type="ECO:0000256" key="1">
    <source>
        <dbReference type="SAM" id="MobiDB-lite"/>
    </source>
</evidence>
<organism evidence="4 5">
    <name type="scientific">Candidatus Falkowbacteria bacterium CG23_combo_of_CG06-09_8_20_14_all_49_15</name>
    <dbReference type="NCBI Taxonomy" id="1974572"/>
    <lineage>
        <taxon>Bacteria</taxon>
        <taxon>Candidatus Falkowiibacteriota</taxon>
    </lineage>
</organism>
<feature type="domain" description="LTD" evidence="3">
    <location>
        <begin position="418"/>
        <end position="612"/>
    </location>
</feature>
<dbReference type="SUPFAM" id="SSF74853">
    <property type="entry name" value="Lamin A/C globular tail domain"/>
    <property type="match status" value="1"/>
</dbReference>
<dbReference type="Pfam" id="PF00932">
    <property type="entry name" value="LTD"/>
    <property type="match status" value="1"/>
</dbReference>
<dbReference type="InterPro" id="IPR001322">
    <property type="entry name" value="Lamin_tail_dom"/>
</dbReference>
<keyword evidence="2" id="KW-0812">Transmembrane</keyword>
<keyword evidence="2" id="KW-1133">Transmembrane helix</keyword>
<comment type="caution">
    <text evidence="4">The sequence shown here is derived from an EMBL/GenBank/DDBJ whole genome shotgun (WGS) entry which is preliminary data.</text>
</comment>
<evidence type="ECO:0000259" key="3">
    <source>
        <dbReference type="PROSITE" id="PS51841"/>
    </source>
</evidence>
<gene>
    <name evidence="4" type="ORF">COX22_01960</name>
</gene>
<feature type="region of interest" description="Disordered" evidence="1">
    <location>
        <begin position="858"/>
        <end position="910"/>
    </location>
</feature>
<feature type="transmembrane region" description="Helical" evidence="2">
    <location>
        <begin position="114"/>
        <end position="138"/>
    </location>
</feature>
<feature type="compositionally biased region" description="Low complexity" evidence="1">
    <location>
        <begin position="879"/>
        <end position="904"/>
    </location>
</feature>
<proteinExistence type="predicted"/>
<protein>
    <recommendedName>
        <fullName evidence="3">LTD domain-containing protein</fullName>
    </recommendedName>
</protein>